<reference evidence="2 3" key="1">
    <citation type="journal article" date="2016" name="Genome Announc.">
        <title>Draft Genome Sequence of the Anaerobic Ammonium-Oxidizing Bacterium 'Candidatus Brocadia sp. 40'.</title>
        <authorList>
            <person name="Ali M."/>
            <person name="Haroon M.F."/>
            <person name="Narita Y."/>
            <person name="Zhang L."/>
            <person name="Rangel Shaw D."/>
            <person name="Okabe S."/>
            <person name="Saikaly P.E."/>
        </authorList>
    </citation>
    <scope>NUCLEOTIDE SEQUENCE [LARGE SCALE GENOMIC DNA]</scope>
    <source>
        <strain evidence="2 3">40</strain>
    </source>
</reference>
<protein>
    <recommendedName>
        <fullName evidence="1">Protein kinase domain-containing protein</fullName>
    </recommendedName>
</protein>
<name>A0A1V6LZ81_9BACT</name>
<evidence type="ECO:0000259" key="1">
    <source>
        <dbReference type="PROSITE" id="PS50011"/>
    </source>
</evidence>
<dbReference type="SUPFAM" id="SSF56112">
    <property type="entry name" value="Protein kinase-like (PK-like)"/>
    <property type="match status" value="1"/>
</dbReference>
<dbReference type="PROSITE" id="PS50011">
    <property type="entry name" value="PROTEIN_KINASE_DOM"/>
    <property type="match status" value="1"/>
</dbReference>
<dbReference type="InterPro" id="IPR000719">
    <property type="entry name" value="Prot_kinase_dom"/>
</dbReference>
<comment type="caution">
    <text evidence="2">The sequence shown here is derived from an EMBL/GenBank/DDBJ whole genome shotgun (WGS) entry which is preliminary data.</text>
</comment>
<evidence type="ECO:0000313" key="3">
    <source>
        <dbReference type="Proteomes" id="UP000242219"/>
    </source>
</evidence>
<dbReference type="GO" id="GO:0005524">
    <property type="term" value="F:ATP binding"/>
    <property type="evidence" value="ECO:0007669"/>
    <property type="project" value="InterPro"/>
</dbReference>
<dbReference type="Pfam" id="PF06293">
    <property type="entry name" value="Kdo"/>
    <property type="match status" value="1"/>
</dbReference>
<gene>
    <name evidence="2" type="ORF">BIY37_08035</name>
</gene>
<evidence type="ECO:0000313" key="2">
    <source>
        <dbReference type="EMBL" id="OQD45468.1"/>
    </source>
</evidence>
<sequence>MVKDQYKETLSAVIFNMKTLDDRRTDTDAVKIGRGTYQTIPVAGNNGERLVIRNYRHGGLFGKLSGGVFYNKKRPVHEVAVNEIAFKNNVPSAEVVAIIKRRFCGLFYKADFVTREITDAVDLVQLITESSLIFIQRFKRPIIRALAKLVRNMHDAGIFHADLHLKNILVKHDADGEFHSYIIDLDKSVVAETLNINQRIKNLRRLDRSIEKLRWVSSKTNTSLYQKMSVISQVDKIRFFRLYMLCGNALDKDWKRYILKRHSRHVAHKLWWHILRYFHAIP</sequence>
<dbReference type="GO" id="GO:0004672">
    <property type="term" value="F:protein kinase activity"/>
    <property type="evidence" value="ECO:0007669"/>
    <property type="project" value="InterPro"/>
</dbReference>
<organism evidence="2 3">
    <name type="scientific">Candidatus Brocadia sapporoensis</name>
    <dbReference type="NCBI Taxonomy" id="392547"/>
    <lineage>
        <taxon>Bacteria</taxon>
        <taxon>Pseudomonadati</taxon>
        <taxon>Planctomycetota</taxon>
        <taxon>Candidatus Brocadiia</taxon>
        <taxon>Candidatus Brocadiales</taxon>
        <taxon>Candidatus Brocadiaceae</taxon>
        <taxon>Candidatus Brocadia</taxon>
    </lineage>
</organism>
<proteinExistence type="predicted"/>
<dbReference type="AlphaFoldDB" id="A0A1V6LZ81"/>
<dbReference type="InterPro" id="IPR011009">
    <property type="entry name" value="Kinase-like_dom_sf"/>
</dbReference>
<dbReference type="EMBL" id="MJUW02000086">
    <property type="protein sequence ID" value="OQD45468.1"/>
    <property type="molecule type" value="Genomic_DNA"/>
</dbReference>
<keyword evidence="3" id="KW-1185">Reference proteome</keyword>
<dbReference type="Gene3D" id="1.10.510.10">
    <property type="entry name" value="Transferase(Phosphotransferase) domain 1"/>
    <property type="match status" value="1"/>
</dbReference>
<dbReference type="Proteomes" id="UP000242219">
    <property type="component" value="Unassembled WGS sequence"/>
</dbReference>
<feature type="domain" description="Protein kinase" evidence="1">
    <location>
        <begin position="26"/>
        <end position="282"/>
    </location>
</feature>
<accession>A0A1V6LZ81</accession>